<dbReference type="GO" id="GO:0004515">
    <property type="term" value="F:nicotinate-nucleotide adenylyltransferase activity"/>
    <property type="evidence" value="ECO:0007669"/>
    <property type="project" value="UniProtKB-UniRule"/>
</dbReference>
<comment type="function">
    <text evidence="1 10">Catalyzes the reversible adenylation of nicotinate mononucleotide (NaMN) to nicotinic acid adenine dinucleotide (NaAD).</text>
</comment>
<proteinExistence type="inferred from homology"/>
<dbReference type="AlphaFoldDB" id="A0A9Q9CK06"/>
<dbReference type="EC" id="2.7.7.18" evidence="10"/>
<comment type="catalytic activity">
    <reaction evidence="9 10">
        <text>nicotinate beta-D-ribonucleotide + ATP + H(+) = deamido-NAD(+) + diphosphate</text>
        <dbReference type="Rhea" id="RHEA:22860"/>
        <dbReference type="ChEBI" id="CHEBI:15378"/>
        <dbReference type="ChEBI" id="CHEBI:30616"/>
        <dbReference type="ChEBI" id="CHEBI:33019"/>
        <dbReference type="ChEBI" id="CHEBI:57502"/>
        <dbReference type="ChEBI" id="CHEBI:58437"/>
        <dbReference type="EC" id="2.7.7.18"/>
    </reaction>
</comment>
<feature type="domain" description="Cytidyltransferase-like" evidence="11">
    <location>
        <begin position="4"/>
        <end position="167"/>
    </location>
</feature>
<dbReference type="Gene3D" id="3.40.50.620">
    <property type="entry name" value="HUPs"/>
    <property type="match status" value="1"/>
</dbReference>
<dbReference type="NCBIfam" id="TIGR00482">
    <property type="entry name" value="nicotinate (nicotinamide) nucleotide adenylyltransferase"/>
    <property type="match status" value="1"/>
</dbReference>
<evidence type="ECO:0000256" key="10">
    <source>
        <dbReference type="HAMAP-Rule" id="MF_00244"/>
    </source>
</evidence>
<evidence type="ECO:0000256" key="9">
    <source>
        <dbReference type="ARBA" id="ARBA00048721"/>
    </source>
</evidence>
<evidence type="ECO:0000256" key="5">
    <source>
        <dbReference type="ARBA" id="ARBA00022695"/>
    </source>
</evidence>
<evidence type="ECO:0000313" key="12">
    <source>
        <dbReference type="EMBL" id="UUF06514.1"/>
    </source>
</evidence>
<evidence type="ECO:0000256" key="8">
    <source>
        <dbReference type="ARBA" id="ARBA00023027"/>
    </source>
</evidence>
<dbReference type="EMBL" id="CP071250">
    <property type="protein sequence ID" value="UUF07764.1"/>
    <property type="molecule type" value="Genomic_DNA"/>
</dbReference>
<keyword evidence="8 10" id="KW-0520">NAD</keyword>
<keyword evidence="4 10" id="KW-0808">Transferase</keyword>
<evidence type="ECO:0000313" key="15">
    <source>
        <dbReference type="Proteomes" id="UP001058072"/>
    </source>
</evidence>
<evidence type="ECO:0000256" key="1">
    <source>
        <dbReference type="ARBA" id="ARBA00002324"/>
    </source>
</evidence>
<dbReference type="Pfam" id="PF01467">
    <property type="entry name" value="CTP_transf_like"/>
    <property type="match status" value="1"/>
</dbReference>
<evidence type="ECO:0000256" key="3">
    <source>
        <dbReference type="ARBA" id="ARBA00022642"/>
    </source>
</evidence>
<dbReference type="InterPro" id="IPR005248">
    <property type="entry name" value="NadD/NMNAT"/>
</dbReference>
<dbReference type="PANTHER" id="PTHR39321">
    <property type="entry name" value="NICOTINATE-NUCLEOTIDE ADENYLYLTRANSFERASE-RELATED"/>
    <property type="match status" value="1"/>
</dbReference>
<dbReference type="Proteomes" id="UP001058016">
    <property type="component" value="Chromosome"/>
</dbReference>
<dbReference type="Proteomes" id="UP001058072">
    <property type="component" value="Chromosome"/>
</dbReference>
<comment type="similarity">
    <text evidence="10">Belongs to the NadD family.</text>
</comment>
<evidence type="ECO:0000256" key="4">
    <source>
        <dbReference type="ARBA" id="ARBA00022679"/>
    </source>
</evidence>
<dbReference type="CDD" id="cd02165">
    <property type="entry name" value="NMNAT"/>
    <property type="match status" value="1"/>
</dbReference>
<dbReference type="GO" id="GO:0005524">
    <property type="term" value="F:ATP binding"/>
    <property type="evidence" value="ECO:0007669"/>
    <property type="project" value="UniProtKB-KW"/>
</dbReference>
<comment type="pathway">
    <text evidence="2 10">Cofactor biosynthesis; NAD(+) biosynthesis; deamido-NAD(+) from nicotinate D-ribonucleotide: step 1/1.</text>
</comment>
<name>A0A9Q9CK06_9FIRM</name>
<protein>
    <recommendedName>
        <fullName evidence="10">Probable nicotinate-nucleotide adenylyltransferase</fullName>
        <ecNumber evidence="10">2.7.7.18</ecNumber>
    </recommendedName>
    <alternativeName>
        <fullName evidence="10">Deamido-NAD(+) diphosphorylase</fullName>
    </alternativeName>
    <alternativeName>
        <fullName evidence="10">Deamido-NAD(+) pyrophosphorylase</fullName>
    </alternativeName>
    <alternativeName>
        <fullName evidence="10">Nicotinate mononucleotide adenylyltransferase</fullName>
        <shortName evidence="10">NaMN adenylyltransferase</shortName>
    </alternativeName>
</protein>
<evidence type="ECO:0000256" key="2">
    <source>
        <dbReference type="ARBA" id="ARBA00005019"/>
    </source>
</evidence>
<keyword evidence="5 10" id="KW-0548">Nucleotidyltransferase</keyword>
<dbReference type="SUPFAM" id="SSF52374">
    <property type="entry name" value="Nucleotidylyl transferase"/>
    <property type="match status" value="1"/>
</dbReference>
<keyword evidence="14" id="KW-1185">Reference proteome</keyword>
<dbReference type="InterPro" id="IPR014729">
    <property type="entry name" value="Rossmann-like_a/b/a_fold"/>
</dbReference>
<keyword evidence="7 10" id="KW-0067">ATP-binding</keyword>
<evidence type="ECO:0000259" key="11">
    <source>
        <dbReference type="Pfam" id="PF01467"/>
    </source>
</evidence>
<dbReference type="EMBL" id="CP071249">
    <property type="protein sequence ID" value="UUF06514.1"/>
    <property type="molecule type" value="Genomic_DNA"/>
</dbReference>
<evidence type="ECO:0000313" key="13">
    <source>
        <dbReference type="EMBL" id="UUF07764.1"/>
    </source>
</evidence>
<sequence length="193" mass="22593">MIVIFGGSFNPPTIAHYQIANHILKQIDCDKFYFLPVGDRYPKKGLISSVHRVAMLKLVCEHLTNTFVSTIEVEAKKVLTTFETLTLVKSQYPNEEIAFVIGADNLEDLPNWVQYEQLIQNYKLIVFRRDDIDVDEIIHRQFKTFEHQFILLDSFEKMNVSSTEYRENLDRSDLVLNCVDQYVQQHQLYGRGE</sequence>
<keyword evidence="3 10" id="KW-0662">Pyridine nucleotide biosynthesis</keyword>
<reference evidence="13 14" key="1">
    <citation type="submission" date="2021-03" db="EMBL/GenBank/DDBJ databases">
        <title>Comparative Genomics and Metabolomics in the genus Turicibacter.</title>
        <authorList>
            <person name="Maki J."/>
            <person name="Looft T."/>
        </authorList>
    </citation>
    <scope>NUCLEOTIDE SEQUENCE</scope>
    <source>
        <strain evidence="13">ISU324</strain>
        <strain evidence="12 14">MMM721</strain>
    </source>
</reference>
<dbReference type="PANTHER" id="PTHR39321:SF3">
    <property type="entry name" value="PHOSPHOPANTETHEINE ADENYLYLTRANSFERASE"/>
    <property type="match status" value="1"/>
</dbReference>
<dbReference type="GO" id="GO:0009435">
    <property type="term" value="P:NAD+ biosynthetic process"/>
    <property type="evidence" value="ECO:0007669"/>
    <property type="project" value="UniProtKB-UniRule"/>
</dbReference>
<dbReference type="RefSeq" id="WP_055304717.1">
    <property type="nucleotide sequence ID" value="NZ_CP071249.1"/>
</dbReference>
<dbReference type="InterPro" id="IPR004821">
    <property type="entry name" value="Cyt_trans-like"/>
</dbReference>
<evidence type="ECO:0000256" key="6">
    <source>
        <dbReference type="ARBA" id="ARBA00022741"/>
    </source>
</evidence>
<organism evidence="13 15">
    <name type="scientific">Turicibacter bilis</name>
    <dbReference type="NCBI Taxonomy" id="2735723"/>
    <lineage>
        <taxon>Bacteria</taxon>
        <taxon>Bacillati</taxon>
        <taxon>Bacillota</taxon>
        <taxon>Erysipelotrichia</taxon>
        <taxon>Erysipelotrichales</taxon>
        <taxon>Turicibacteraceae</taxon>
        <taxon>Turicibacter</taxon>
    </lineage>
</organism>
<gene>
    <name evidence="10 13" type="primary">nadD</name>
    <name evidence="12" type="ORF">J0J69_02705</name>
    <name evidence="13" type="ORF">J0J70_09045</name>
</gene>
<accession>A0A9Q9CK06</accession>
<keyword evidence="6 10" id="KW-0547">Nucleotide-binding</keyword>
<dbReference type="HAMAP" id="MF_00244">
    <property type="entry name" value="NaMN_adenylyltr"/>
    <property type="match status" value="1"/>
</dbReference>
<evidence type="ECO:0000256" key="7">
    <source>
        <dbReference type="ARBA" id="ARBA00022840"/>
    </source>
</evidence>
<evidence type="ECO:0000313" key="14">
    <source>
        <dbReference type="Proteomes" id="UP001058016"/>
    </source>
</evidence>